<proteinExistence type="predicted"/>
<accession>A0ABV0P443</accession>
<evidence type="ECO:0000313" key="1">
    <source>
        <dbReference type="EMBL" id="MEQ2178473.1"/>
    </source>
</evidence>
<keyword evidence="2" id="KW-1185">Reference proteome</keyword>
<comment type="caution">
    <text evidence="1">The sequence shown here is derived from an EMBL/GenBank/DDBJ whole genome shotgun (WGS) entry which is preliminary data.</text>
</comment>
<dbReference type="EMBL" id="JAHRIO010060981">
    <property type="protein sequence ID" value="MEQ2178473.1"/>
    <property type="molecule type" value="Genomic_DNA"/>
</dbReference>
<evidence type="ECO:0000313" key="2">
    <source>
        <dbReference type="Proteomes" id="UP001476798"/>
    </source>
</evidence>
<dbReference type="Proteomes" id="UP001476798">
    <property type="component" value="Unassembled WGS sequence"/>
</dbReference>
<gene>
    <name evidence="1" type="ORF">GOODEAATRI_014380</name>
</gene>
<reference evidence="1 2" key="1">
    <citation type="submission" date="2021-06" db="EMBL/GenBank/DDBJ databases">
        <authorList>
            <person name="Palmer J.M."/>
        </authorList>
    </citation>
    <scope>NUCLEOTIDE SEQUENCE [LARGE SCALE GENOMIC DNA]</scope>
    <source>
        <strain evidence="1 2">GA_2019</strain>
        <tissue evidence="1">Muscle</tissue>
    </source>
</reference>
<sequence length="119" mass="13362">MPCYTPAGFPFTKWGHYPAIISNLSVNRLDFMTMQKESPSKILIEKAPLTATPKTPSLNAKALLACMTRPIEFYRDSMIAFPPNISVNLSGPAFLDIFSKLCHYDHFDSKAKQSACIRF</sequence>
<protein>
    <submittedName>
        <fullName evidence="1">Uncharacterized protein</fullName>
    </submittedName>
</protein>
<name>A0ABV0P443_9TELE</name>
<organism evidence="1 2">
    <name type="scientific">Goodea atripinnis</name>
    <dbReference type="NCBI Taxonomy" id="208336"/>
    <lineage>
        <taxon>Eukaryota</taxon>
        <taxon>Metazoa</taxon>
        <taxon>Chordata</taxon>
        <taxon>Craniata</taxon>
        <taxon>Vertebrata</taxon>
        <taxon>Euteleostomi</taxon>
        <taxon>Actinopterygii</taxon>
        <taxon>Neopterygii</taxon>
        <taxon>Teleostei</taxon>
        <taxon>Neoteleostei</taxon>
        <taxon>Acanthomorphata</taxon>
        <taxon>Ovalentaria</taxon>
        <taxon>Atherinomorphae</taxon>
        <taxon>Cyprinodontiformes</taxon>
        <taxon>Goodeidae</taxon>
        <taxon>Goodea</taxon>
    </lineage>
</organism>